<dbReference type="Proteomes" id="UP000195981">
    <property type="component" value="Unassembled WGS sequence"/>
</dbReference>
<dbReference type="PROSITE" id="PS51318">
    <property type="entry name" value="TAT"/>
    <property type="match status" value="1"/>
</dbReference>
<dbReference type="InterPro" id="IPR006311">
    <property type="entry name" value="TAT_signal"/>
</dbReference>
<proteinExistence type="predicted"/>
<protein>
    <recommendedName>
        <fullName evidence="2">Peptidase C39-like domain-containing protein</fullName>
    </recommendedName>
</protein>
<organism evidence="3 4">
    <name type="scientific">Brachybacterium nesterenkovii</name>
    <dbReference type="NCBI Taxonomy" id="47847"/>
    <lineage>
        <taxon>Bacteria</taxon>
        <taxon>Bacillati</taxon>
        <taxon>Actinomycetota</taxon>
        <taxon>Actinomycetes</taxon>
        <taxon>Micrococcales</taxon>
        <taxon>Dermabacteraceae</taxon>
        <taxon>Brachybacterium</taxon>
    </lineage>
</organism>
<evidence type="ECO:0000313" key="4">
    <source>
        <dbReference type="Proteomes" id="UP000195981"/>
    </source>
</evidence>
<gene>
    <name evidence="3" type="ORF">FM110_08150</name>
</gene>
<dbReference type="Gene3D" id="3.90.70.10">
    <property type="entry name" value="Cysteine proteinases"/>
    <property type="match status" value="1"/>
</dbReference>
<dbReference type="Pfam" id="PF13529">
    <property type="entry name" value="Peptidase_C39_2"/>
    <property type="match status" value="1"/>
</dbReference>
<name>A0A1X6X1V2_9MICO</name>
<reference evidence="3 4" key="1">
    <citation type="submission" date="2017-02" db="EMBL/GenBank/DDBJ databases">
        <authorList>
            <person name="Peterson S.W."/>
        </authorList>
    </citation>
    <scope>NUCLEOTIDE SEQUENCE [LARGE SCALE GENOMIC DNA]</scope>
    <source>
        <strain evidence="3 4">CIP104813</strain>
    </source>
</reference>
<evidence type="ECO:0000259" key="2">
    <source>
        <dbReference type="Pfam" id="PF13529"/>
    </source>
</evidence>
<dbReference type="EMBL" id="FWFG01000068">
    <property type="protein sequence ID" value="SLM92403.1"/>
    <property type="molecule type" value="Genomic_DNA"/>
</dbReference>
<accession>A0A1X6X1V2</accession>
<dbReference type="AlphaFoldDB" id="A0A1X6X1V2"/>
<feature type="chain" id="PRO_5039574783" description="Peptidase C39-like domain-containing protein" evidence="1">
    <location>
        <begin position="30"/>
        <end position="209"/>
    </location>
</feature>
<keyword evidence="4" id="KW-1185">Reference proteome</keyword>
<dbReference type="RefSeq" id="WP_087104269.1">
    <property type="nucleotide sequence ID" value="NZ_FWFG01000068.1"/>
</dbReference>
<keyword evidence="1" id="KW-0732">Signal</keyword>
<dbReference type="InterPro" id="IPR039564">
    <property type="entry name" value="Peptidase_C39-like"/>
</dbReference>
<evidence type="ECO:0000256" key="1">
    <source>
        <dbReference type="SAM" id="SignalP"/>
    </source>
</evidence>
<dbReference type="OrthoDB" id="5140323at2"/>
<evidence type="ECO:0000313" key="3">
    <source>
        <dbReference type="EMBL" id="SLM92403.1"/>
    </source>
</evidence>
<sequence length="209" mass="22701">MLTRRTLLRTLGAGTALVGTGALVAPASAYTPRTRGEKIEPTTWQQQVTQYYCGPAAARIAVSARDSTPPSQGTLASALGTTTNGTNFGSMAPVLSRFVPNAVYRAEWMGSMTATTAQGNLLWDRATKNVDDGYATVCNWIVLPGQYPKWGGNRGTIYHYVTIDGYDTRYRTLRISDPAGSTLSSSLPHRYWLPAQSVANYCAGRGYFW</sequence>
<feature type="signal peptide" evidence="1">
    <location>
        <begin position="1"/>
        <end position="29"/>
    </location>
</feature>
<feature type="domain" description="Peptidase C39-like" evidence="2">
    <location>
        <begin position="45"/>
        <end position="179"/>
    </location>
</feature>